<reference evidence="1" key="1">
    <citation type="submission" date="2023-04" db="EMBL/GenBank/DDBJ databases">
        <title>A chromosome-level genome assembly of the parasitoid wasp Eretmocerus hayati.</title>
        <authorList>
            <person name="Zhong Y."/>
            <person name="Liu S."/>
            <person name="Liu Y."/>
        </authorList>
    </citation>
    <scope>NUCLEOTIDE SEQUENCE</scope>
    <source>
        <strain evidence="1">ZJU_SS_LIU_2023</strain>
    </source>
</reference>
<organism evidence="1 2">
    <name type="scientific">Eretmocerus hayati</name>
    <dbReference type="NCBI Taxonomy" id="131215"/>
    <lineage>
        <taxon>Eukaryota</taxon>
        <taxon>Metazoa</taxon>
        <taxon>Ecdysozoa</taxon>
        <taxon>Arthropoda</taxon>
        <taxon>Hexapoda</taxon>
        <taxon>Insecta</taxon>
        <taxon>Pterygota</taxon>
        <taxon>Neoptera</taxon>
        <taxon>Endopterygota</taxon>
        <taxon>Hymenoptera</taxon>
        <taxon>Apocrita</taxon>
        <taxon>Proctotrupomorpha</taxon>
        <taxon>Chalcidoidea</taxon>
        <taxon>Aphelinidae</taxon>
        <taxon>Aphelininae</taxon>
        <taxon>Eretmocerus</taxon>
    </lineage>
</organism>
<dbReference type="Proteomes" id="UP001239111">
    <property type="component" value="Chromosome 2"/>
</dbReference>
<sequence>MACTVVTVGYEEENGRLEPAREQIERLFMYIMQEPKFGIELADDEEWEELLTLLHSEREHPQFKRCEWERFWIKEVQAMLKKLDSCGKGLLDYYSLLVYQAHAACKSFAEKTSKDCQSGKGKYSKDESDSDEASVVGGGIGKDESSKEGNSSGDGTDSEEDSDVPTMVDRKPAKSRNILSKDAGLQKGTHASGQQE</sequence>
<proteinExistence type="predicted"/>
<name>A0ACC2NYA6_9HYME</name>
<dbReference type="EMBL" id="CM056742">
    <property type="protein sequence ID" value="KAJ8676175.1"/>
    <property type="molecule type" value="Genomic_DNA"/>
</dbReference>
<evidence type="ECO:0000313" key="1">
    <source>
        <dbReference type="EMBL" id="KAJ8676175.1"/>
    </source>
</evidence>
<keyword evidence="2" id="KW-1185">Reference proteome</keyword>
<accession>A0ACC2NYA6</accession>
<gene>
    <name evidence="1" type="ORF">QAD02_011961</name>
</gene>
<protein>
    <submittedName>
        <fullName evidence="1">Uncharacterized protein</fullName>
    </submittedName>
</protein>
<comment type="caution">
    <text evidence="1">The sequence shown here is derived from an EMBL/GenBank/DDBJ whole genome shotgun (WGS) entry which is preliminary data.</text>
</comment>
<evidence type="ECO:0000313" key="2">
    <source>
        <dbReference type="Proteomes" id="UP001239111"/>
    </source>
</evidence>